<dbReference type="PRINTS" id="PR00038">
    <property type="entry name" value="HTHLUXR"/>
</dbReference>
<feature type="transmembrane region" description="Helical" evidence="5">
    <location>
        <begin position="383"/>
        <end position="403"/>
    </location>
</feature>
<name>A0ABM7WGZ9_9ACTN</name>
<feature type="transmembrane region" description="Helical" evidence="5">
    <location>
        <begin position="171"/>
        <end position="187"/>
    </location>
</feature>
<dbReference type="SUPFAM" id="SSF46894">
    <property type="entry name" value="C-terminal effector domain of the bipartite response regulators"/>
    <property type="match status" value="1"/>
</dbReference>
<evidence type="ECO:0000256" key="1">
    <source>
        <dbReference type="ARBA" id="ARBA00023015"/>
    </source>
</evidence>
<dbReference type="PANTHER" id="PTHR44688:SF16">
    <property type="entry name" value="DNA-BINDING TRANSCRIPTIONAL ACTIVATOR DEVR_DOSR"/>
    <property type="match status" value="1"/>
</dbReference>
<evidence type="ECO:0000259" key="6">
    <source>
        <dbReference type="PROSITE" id="PS50043"/>
    </source>
</evidence>
<keyword evidence="5" id="KW-0472">Membrane</keyword>
<evidence type="ECO:0000256" key="5">
    <source>
        <dbReference type="SAM" id="Phobius"/>
    </source>
</evidence>
<dbReference type="EMBL" id="AP025564">
    <property type="protein sequence ID" value="BDE95507.1"/>
    <property type="molecule type" value="Genomic_DNA"/>
</dbReference>
<feature type="transmembrane region" description="Helical" evidence="5">
    <location>
        <begin position="144"/>
        <end position="165"/>
    </location>
</feature>
<feature type="transmembrane region" description="Helical" evidence="5">
    <location>
        <begin position="352"/>
        <end position="377"/>
    </location>
</feature>
<dbReference type="InterPro" id="IPR000792">
    <property type="entry name" value="Tscrpt_reg_LuxR_C"/>
</dbReference>
<evidence type="ECO:0000256" key="3">
    <source>
        <dbReference type="ARBA" id="ARBA00023163"/>
    </source>
</evidence>
<dbReference type="InterPro" id="IPR016032">
    <property type="entry name" value="Sig_transdc_resp-reg_C-effctor"/>
</dbReference>
<accession>A0ABM7WGZ9</accession>
<dbReference type="RefSeq" id="WP_244411869.1">
    <property type="nucleotide sequence ID" value="NZ_AP025564.1"/>
</dbReference>
<dbReference type="Proteomes" id="UP001320544">
    <property type="component" value="Chromosome"/>
</dbReference>
<dbReference type="CDD" id="cd06170">
    <property type="entry name" value="LuxR_C_like"/>
    <property type="match status" value="1"/>
</dbReference>
<keyword evidence="3" id="KW-0804">Transcription</keyword>
<keyword evidence="5" id="KW-1133">Transmembrane helix</keyword>
<feature type="transmembrane region" description="Helical" evidence="5">
    <location>
        <begin position="231"/>
        <end position="249"/>
    </location>
</feature>
<dbReference type="SMART" id="SM00421">
    <property type="entry name" value="HTH_LUXR"/>
    <property type="match status" value="1"/>
</dbReference>
<sequence length="511" mass="53452">MVRSGIRSYLDAVRQQLSEAPASWLAFAALLAWMFGLYWSDLFVARVSTAQFDFLQLRALWLAVEAGTLLVACACVRFVSERSLPIAVGAGTCLFAGTVLVLFAPADAASDALRVAGVALTGFGSAVLLVLQGIGFARKGPKPLLINVALALLVASVFDSVLLYLSPDLQPMIVSLLPVICVVLLAVSTRSGTGASSAPPSGSGDPSAAPSGSAASDTAPSGFGASPNRAIAIRVVALPLVVGLAYGLMQRLTGDAYTSGAAEVNIATIVSFFLSAVFIALAALFFDSRKLIKLVCFVAIPIIGIAFVMLPLFSDAGEAAQAICIIGFNSFYFMVWALWAGDQGGLALPKRFILGLFVLVGAESLGSLIGIQVVTAVRDSGSTLAVVSLVVVYLLLMAGIFSFDRSGGAREEQAQRSIAASDDPGASGLLAGTDAAALDGWAKRFGLSARETEVFELLAKGRNRVYISKTLFISDNTTRTHMKNVYRKLGVHSQQELIDLLEGKRAGEAAE</sequence>
<dbReference type="PROSITE" id="PS50043">
    <property type="entry name" value="HTH_LUXR_2"/>
    <property type="match status" value="1"/>
</dbReference>
<feature type="transmembrane region" description="Helical" evidence="5">
    <location>
        <begin position="294"/>
        <end position="313"/>
    </location>
</feature>
<feature type="transmembrane region" description="Helical" evidence="5">
    <location>
        <begin position="319"/>
        <end position="340"/>
    </location>
</feature>
<organism evidence="7 8">
    <name type="scientific">Raoultibacter timonensis</name>
    <dbReference type="NCBI Taxonomy" id="1907662"/>
    <lineage>
        <taxon>Bacteria</taxon>
        <taxon>Bacillati</taxon>
        <taxon>Actinomycetota</taxon>
        <taxon>Coriobacteriia</taxon>
        <taxon>Eggerthellales</taxon>
        <taxon>Eggerthellaceae</taxon>
        <taxon>Raoultibacter</taxon>
    </lineage>
</organism>
<proteinExistence type="predicted"/>
<dbReference type="PANTHER" id="PTHR44688">
    <property type="entry name" value="DNA-BINDING TRANSCRIPTIONAL ACTIVATOR DEVR_DOSR"/>
    <property type="match status" value="1"/>
</dbReference>
<keyword evidence="5" id="KW-0812">Transmembrane</keyword>
<feature type="transmembrane region" description="Helical" evidence="5">
    <location>
        <begin position="269"/>
        <end position="287"/>
    </location>
</feature>
<feature type="transmembrane region" description="Helical" evidence="5">
    <location>
        <begin position="21"/>
        <end position="39"/>
    </location>
</feature>
<keyword evidence="8" id="KW-1185">Reference proteome</keyword>
<gene>
    <name evidence="7" type="ORF">CE91St30_08400</name>
</gene>
<dbReference type="Pfam" id="PF00196">
    <property type="entry name" value="GerE"/>
    <property type="match status" value="1"/>
</dbReference>
<feature type="transmembrane region" description="Helical" evidence="5">
    <location>
        <begin position="86"/>
        <end position="106"/>
    </location>
</feature>
<protein>
    <recommendedName>
        <fullName evidence="6">HTH luxR-type domain-containing protein</fullName>
    </recommendedName>
</protein>
<feature type="transmembrane region" description="Helical" evidence="5">
    <location>
        <begin position="112"/>
        <end position="132"/>
    </location>
</feature>
<dbReference type="InterPro" id="IPR036388">
    <property type="entry name" value="WH-like_DNA-bd_sf"/>
</dbReference>
<keyword evidence="2" id="KW-0238">DNA-binding</keyword>
<evidence type="ECO:0000256" key="2">
    <source>
        <dbReference type="ARBA" id="ARBA00023125"/>
    </source>
</evidence>
<reference evidence="7 8" key="1">
    <citation type="submission" date="2022-01" db="EMBL/GenBank/DDBJ databases">
        <title>Novel bile acid biosynthetic pathways are enriched in the microbiome of centenarians.</title>
        <authorList>
            <person name="Sato Y."/>
            <person name="Atarashi K."/>
            <person name="Plichta R.D."/>
            <person name="Arai Y."/>
            <person name="Sasajima S."/>
            <person name="Kearney M.S."/>
            <person name="Suda W."/>
            <person name="Takeshita K."/>
            <person name="Sasaki T."/>
            <person name="Okamoto S."/>
            <person name="Skelly N.A."/>
            <person name="Okamura Y."/>
            <person name="Vlamakis H."/>
            <person name="Li Y."/>
            <person name="Tanoue T."/>
            <person name="Takei H."/>
            <person name="Nittono H."/>
            <person name="Narushima S."/>
            <person name="Irie J."/>
            <person name="Itoh H."/>
            <person name="Moriya K."/>
            <person name="Sugiura Y."/>
            <person name="Suematsu M."/>
            <person name="Moritoki N."/>
            <person name="Shibata S."/>
            <person name="Littman R.D."/>
            <person name="Fischbach A.M."/>
            <person name="Uwamino Y."/>
            <person name="Inoue T."/>
            <person name="Honda A."/>
            <person name="Hattori M."/>
            <person name="Murai T."/>
            <person name="Xavier J.R."/>
            <person name="Hirose N."/>
            <person name="Honda K."/>
        </authorList>
    </citation>
    <scope>NUCLEOTIDE SEQUENCE [LARGE SCALE GENOMIC DNA]</scope>
    <source>
        <strain evidence="7 8">CE91-St30</strain>
    </source>
</reference>
<feature type="region of interest" description="Disordered" evidence="4">
    <location>
        <begin position="192"/>
        <end position="221"/>
    </location>
</feature>
<evidence type="ECO:0000313" key="7">
    <source>
        <dbReference type="EMBL" id="BDE95507.1"/>
    </source>
</evidence>
<evidence type="ECO:0000256" key="4">
    <source>
        <dbReference type="SAM" id="MobiDB-lite"/>
    </source>
</evidence>
<dbReference type="Gene3D" id="1.10.10.10">
    <property type="entry name" value="Winged helix-like DNA-binding domain superfamily/Winged helix DNA-binding domain"/>
    <property type="match status" value="1"/>
</dbReference>
<keyword evidence="1" id="KW-0805">Transcription regulation</keyword>
<feature type="transmembrane region" description="Helical" evidence="5">
    <location>
        <begin position="59"/>
        <end position="79"/>
    </location>
</feature>
<evidence type="ECO:0000313" key="8">
    <source>
        <dbReference type="Proteomes" id="UP001320544"/>
    </source>
</evidence>
<feature type="domain" description="HTH luxR-type" evidence="6">
    <location>
        <begin position="440"/>
        <end position="505"/>
    </location>
</feature>